<name>A0A2I6S9G9_9RHOO</name>
<dbReference type="OrthoDB" id="9182301at2"/>
<dbReference type="RefSeq" id="WP_102247934.1">
    <property type="nucleotide sequence ID" value="NZ_CP025682.1"/>
</dbReference>
<reference evidence="2 3" key="1">
    <citation type="submission" date="2018-01" db="EMBL/GenBank/DDBJ databases">
        <authorList>
            <person name="Fu G.-Y."/>
        </authorList>
    </citation>
    <scope>NUCLEOTIDE SEQUENCE [LARGE SCALE GENOMIC DNA]</scope>
    <source>
        <strain evidence="2 3">SY39</strain>
    </source>
</reference>
<keyword evidence="1" id="KW-0812">Transmembrane</keyword>
<keyword evidence="3" id="KW-1185">Reference proteome</keyword>
<feature type="transmembrane region" description="Helical" evidence="1">
    <location>
        <begin position="6"/>
        <end position="27"/>
    </location>
</feature>
<sequence length="113" mass="12876">MTVEEKMFWLQVVHIVVTFGIGIYVWATGRHRVTNERISDLEEAVDHRLDTHSERLVRLETQIKAAPTHHDLGALYAKQNETSRAVSQLVGEVKGMGETLRLILNRIAEKGMK</sequence>
<protein>
    <recommendedName>
        <fullName evidence="4">DUF2730 domain-containing protein</fullName>
    </recommendedName>
</protein>
<dbReference type="Proteomes" id="UP000242205">
    <property type="component" value="Chromosome"/>
</dbReference>
<accession>A0A2I6S9G9</accession>
<dbReference type="KEGG" id="atw:C0099_13685"/>
<organism evidence="2 3">
    <name type="scientific">Pseudazoarcus pumilus</name>
    <dbReference type="NCBI Taxonomy" id="2067960"/>
    <lineage>
        <taxon>Bacteria</taxon>
        <taxon>Pseudomonadati</taxon>
        <taxon>Pseudomonadota</taxon>
        <taxon>Betaproteobacteria</taxon>
        <taxon>Rhodocyclales</taxon>
        <taxon>Zoogloeaceae</taxon>
        <taxon>Pseudazoarcus</taxon>
    </lineage>
</organism>
<gene>
    <name evidence="2" type="ORF">C0099_13685</name>
</gene>
<keyword evidence="1" id="KW-1133">Transmembrane helix</keyword>
<evidence type="ECO:0000313" key="3">
    <source>
        <dbReference type="Proteomes" id="UP000242205"/>
    </source>
</evidence>
<keyword evidence="1" id="KW-0472">Membrane</keyword>
<evidence type="ECO:0008006" key="4">
    <source>
        <dbReference type="Google" id="ProtNLM"/>
    </source>
</evidence>
<evidence type="ECO:0000256" key="1">
    <source>
        <dbReference type="SAM" id="Phobius"/>
    </source>
</evidence>
<evidence type="ECO:0000313" key="2">
    <source>
        <dbReference type="EMBL" id="AUN95889.1"/>
    </source>
</evidence>
<dbReference type="AlphaFoldDB" id="A0A2I6S9G9"/>
<proteinExistence type="predicted"/>
<dbReference type="EMBL" id="CP025682">
    <property type="protein sequence ID" value="AUN95889.1"/>
    <property type="molecule type" value="Genomic_DNA"/>
</dbReference>